<keyword evidence="4" id="KW-1185">Reference proteome</keyword>
<dbReference type="InterPro" id="IPR006047">
    <property type="entry name" value="GH13_cat_dom"/>
</dbReference>
<dbReference type="SUPFAM" id="SSF51011">
    <property type="entry name" value="Glycosyl hydrolase domain"/>
    <property type="match status" value="1"/>
</dbReference>
<dbReference type="PANTHER" id="PTHR47786">
    <property type="entry name" value="ALPHA-1,4-GLUCAN:MALTOSE-1-PHOSPHATE MALTOSYLTRANSFERASE"/>
    <property type="match status" value="1"/>
</dbReference>
<dbReference type="RefSeq" id="WP_269561862.1">
    <property type="nucleotide sequence ID" value="NZ_CP114767.1"/>
</dbReference>
<dbReference type="SMART" id="SM00642">
    <property type="entry name" value="Aamy"/>
    <property type="match status" value="1"/>
</dbReference>
<dbReference type="InterPro" id="IPR013780">
    <property type="entry name" value="Glyco_hydro_b"/>
</dbReference>
<dbReference type="Gene3D" id="2.60.40.1180">
    <property type="entry name" value="Golgi alpha-mannosidase II"/>
    <property type="match status" value="1"/>
</dbReference>
<dbReference type="Proteomes" id="UP001211005">
    <property type="component" value="Chromosome"/>
</dbReference>
<dbReference type="Gene3D" id="3.20.20.80">
    <property type="entry name" value="Glycosidases"/>
    <property type="match status" value="1"/>
</dbReference>
<gene>
    <name evidence="3" type="ORF">O3303_09695</name>
</gene>
<keyword evidence="1" id="KW-0732">Signal</keyword>
<dbReference type="PANTHER" id="PTHR47786:SF2">
    <property type="entry name" value="GLYCOSYL HYDROLASE FAMILY 13 CATALYTIC DOMAIN-CONTAINING PROTEIN"/>
    <property type="match status" value="1"/>
</dbReference>
<name>A0ABY7LXZ8_9BACT</name>
<evidence type="ECO:0000313" key="4">
    <source>
        <dbReference type="Proteomes" id="UP001211005"/>
    </source>
</evidence>
<feature type="chain" id="PRO_5045819069" evidence="1">
    <location>
        <begin position="18"/>
        <end position="486"/>
    </location>
</feature>
<feature type="signal peptide" evidence="1">
    <location>
        <begin position="1"/>
        <end position="17"/>
    </location>
</feature>
<organism evidence="3 4">
    <name type="scientific">Hymenobacter canadensis</name>
    <dbReference type="NCBI Taxonomy" id="2999067"/>
    <lineage>
        <taxon>Bacteria</taxon>
        <taxon>Pseudomonadati</taxon>
        <taxon>Bacteroidota</taxon>
        <taxon>Cytophagia</taxon>
        <taxon>Cytophagales</taxon>
        <taxon>Hymenobacteraceae</taxon>
        <taxon>Hymenobacter</taxon>
    </lineage>
</organism>
<evidence type="ECO:0000313" key="3">
    <source>
        <dbReference type="EMBL" id="WBA43823.1"/>
    </source>
</evidence>
<dbReference type="InterPro" id="IPR017853">
    <property type="entry name" value="GH"/>
</dbReference>
<keyword evidence="3" id="KW-0378">Hydrolase</keyword>
<evidence type="ECO:0000256" key="1">
    <source>
        <dbReference type="SAM" id="SignalP"/>
    </source>
</evidence>
<proteinExistence type="predicted"/>
<dbReference type="SUPFAM" id="SSF51445">
    <property type="entry name" value="(Trans)glycosidases"/>
    <property type="match status" value="1"/>
</dbReference>
<sequence length="486" mass="55756">MLRFFYPGLLVLLSVLAGCQPKQPTLDTTPNACAPDAPAAYTVRHPAWADSASIYEVNIRQYTPEGTFRAFEKHLPRLDSMGVGILWLMPVQPIGQKNRKGTLGSQYSIRDYRAVNPEFGTLEDLRHLTEEAHKRGMHVILDWVANHTSWDSELARQHPDWFTKDARGQFVPPVSDWQDVIDLDYSKPELRRYMQQSMVFWLREAGFDGFRCDVAGLVPTDFWNQTRPLLEQVKPVFMLAEWDELHAPPFLKKGEFSPNTKLLEKAFDATYGLRLRYLLDSISRRQQPTAALDKYFQAERAKYPASSYLMYFISSHDINSWDGTEYERLGQSAQAQAVLTALLPGIPMVYSGQEAALKKRLRFFDKDTIAWNGYPLRDFYTRLLQLKKRHPALRNGDPCSEFERIENSSPEVYSFIRRRGEAAVLTVANLGRQPHEVRPTTLGPGIYRELFSGQVLKLGSGSKLLVPAYGYRVYERLPDLPRNGLW</sequence>
<dbReference type="Pfam" id="PF00128">
    <property type="entry name" value="Alpha-amylase"/>
    <property type="match status" value="1"/>
</dbReference>
<protein>
    <submittedName>
        <fullName evidence="3">Alpha-amylase family glycosyl hydrolase</fullName>
    </submittedName>
</protein>
<feature type="domain" description="Glycosyl hydrolase family 13 catalytic" evidence="2">
    <location>
        <begin position="65"/>
        <end position="387"/>
    </location>
</feature>
<evidence type="ECO:0000259" key="2">
    <source>
        <dbReference type="SMART" id="SM00642"/>
    </source>
</evidence>
<dbReference type="CDD" id="cd11313">
    <property type="entry name" value="AmyAc_arch_bac_AmyA"/>
    <property type="match status" value="1"/>
</dbReference>
<dbReference type="PROSITE" id="PS51257">
    <property type="entry name" value="PROKAR_LIPOPROTEIN"/>
    <property type="match status" value="1"/>
</dbReference>
<dbReference type="EMBL" id="CP114767">
    <property type="protein sequence ID" value="WBA43823.1"/>
    <property type="molecule type" value="Genomic_DNA"/>
</dbReference>
<accession>A0ABY7LXZ8</accession>
<reference evidence="3 4" key="1">
    <citation type="submission" date="2022-12" db="EMBL/GenBank/DDBJ databases">
        <title>Hymenobacter canadensis sp. nov. isolated from lake water of the Cambridge Bay, Canada.</title>
        <authorList>
            <person name="Kim W.H."/>
            <person name="Lee Y.M."/>
        </authorList>
    </citation>
    <scope>NUCLEOTIDE SEQUENCE [LARGE SCALE GENOMIC DNA]</scope>
    <source>
        <strain evidence="3 4">PAMC 29467</strain>
    </source>
</reference>
<dbReference type="GO" id="GO:0016787">
    <property type="term" value="F:hydrolase activity"/>
    <property type="evidence" value="ECO:0007669"/>
    <property type="project" value="UniProtKB-KW"/>
</dbReference>